<proteinExistence type="predicted"/>
<keyword evidence="2" id="KW-1185">Reference proteome</keyword>
<dbReference type="AlphaFoldDB" id="Z9JRR2"/>
<accession>Z9JRR2</accession>
<dbReference type="EMBL" id="JDYK01000015">
    <property type="protein sequence ID" value="EWS80491.1"/>
    <property type="molecule type" value="Genomic_DNA"/>
</dbReference>
<organism evidence="1 2">
    <name type="scientific">Brachybacterium phenoliresistens</name>
    <dbReference type="NCBI Taxonomy" id="396014"/>
    <lineage>
        <taxon>Bacteria</taxon>
        <taxon>Bacillati</taxon>
        <taxon>Actinomycetota</taxon>
        <taxon>Actinomycetes</taxon>
        <taxon>Micrococcales</taxon>
        <taxon>Dermabacteraceae</taxon>
        <taxon>Brachybacterium</taxon>
    </lineage>
</organism>
<dbReference type="PROSITE" id="PS51257">
    <property type="entry name" value="PROKAR_LIPOPROTEIN"/>
    <property type="match status" value="1"/>
</dbReference>
<protein>
    <recommendedName>
        <fullName evidence="3">Lipoprotein</fullName>
    </recommendedName>
</protein>
<evidence type="ECO:0000313" key="1">
    <source>
        <dbReference type="EMBL" id="EWS80491.1"/>
    </source>
</evidence>
<name>Z9JRR2_9MICO</name>
<dbReference type="PATRIC" id="fig|396014.3.peg.2766"/>
<evidence type="ECO:0008006" key="3">
    <source>
        <dbReference type="Google" id="ProtNLM"/>
    </source>
</evidence>
<dbReference type="OrthoDB" id="9917197at2"/>
<reference evidence="1 2" key="1">
    <citation type="submission" date="2014-02" db="EMBL/GenBank/DDBJ databases">
        <title>Genome sequence of Brachybacterium phenoliresistens strain W13A50.</title>
        <authorList>
            <person name="Wang X."/>
        </authorList>
    </citation>
    <scope>NUCLEOTIDE SEQUENCE [LARGE SCALE GENOMIC DNA]</scope>
    <source>
        <strain evidence="1 2">W13A50</strain>
    </source>
</reference>
<dbReference type="HOGENOM" id="CLU_1003522_0_0_11"/>
<sequence length="277" mass="29100">MASLRIIVRPLALLGVGALLLAGCVPPLPFLPHGGPDLREDDTIEVHLPISGMFGYFGDRTDTIGADTFTTQVSLPEGLVIFEESAPLAEAQRARIETAAEDYLAWEATLSEQEHVPCTDIPSVGIRVTGSMEHGSRVQDCHGDSPLRALTTSVADAREELIGEIALPTDDWILEVAPVPGGPDPEAGGSYRLTLAASRKGMDLLGPDGAVRSLDWEGSAPVLRGINDVLIHEDEIGCSDAAAELTMTRSGDPSLSRTVPICPGQPPEALAEALAGA</sequence>
<dbReference type="Proteomes" id="UP000023067">
    <property type="component" value="Unassembled WGS sequence"/>
</dbReference>
<gene>
    <name evidence="1" type="ORF">BF93_03675</name>
</gene>
<evidence type="ECO:0000313" key="2">
    <source>
        <dbReference type="Proteomes" id="UP000023067"/>
    </source>
</evidence>
<comment type="caution">
    <text evidence="1">The sequence shown here is derived from an EMBL/GenBank/DDBJ whole genome shotgun (WGS) entry which is preliminary data.</text>
</comment>
<dbReference type="RefSeq" id="WP_038373434.1">
    <property type="nucleotide sequence ID" value="NZ_KK069999.1"/>
</dbReference>